<name>A0A9W4X0H7_9GLOM</name>
<reference evidence="1" key="1">
    <citation type="submission" date="2022-08" db="EMBL/GenBank/DDBJ databases">
        <authorList>
            <person name="Kallberg Y."/>
            <person name="Tangrot J."/>
            <person name="Rosling A."/>
        </authorList>
    </citation>
    <scope>NUCLEOTIDE SEQUENCE</scope>
    <source>
        <strain evidence="1">Wild A</strain>
    </source>
</reference>
<keyword evidence="2" id="KW-1185">Reference proteome</keyword>
<sequence>EVLSEEINFLNINDIGFNPNKYRTQKASININLFIQALIKEARVTNSNISEIL</sequence>
<evidence type="ECO:0000313" key="1">
    <source>
        <dbReference type="EMBL" id="CAI2199759.1"/>
    </source>
</evidence>
<evidence type="ECO:0000313" key="2">
    <source>
        <dbReference type="Proteomes" id="UP001153678"/>
    </source>
</evidence>
<feature type="non-terminal residue" evidence="1">
    <location>
        <position position="53"/>
    </location>
</feature>
<organism evidence="1 2">
    <name type="scientific">Funneliformis geosporum</name>
    <dbReference type="NCBI Taxonomy" id="1117311"/>
    <lineage>
        <taxon>Eukaryota</taxon>
        <taxon>Fungi</taxon>
        <taxon>Fungi incertae sedis</taxon>
        <taxon>Mucoromycota</taxon>
        <taxon>Glomeromycotina</taxon>
        <taxon>Glomeromycetes</taxon>
        <taxon>Glomerales</taxon>
        <taxon>Glomeraceae</taxon>
        <taxon>Funneliformis</taxon>
    </lineage>
</organism>
<dbReference type="EMBL" id="CAMKVN010022243">
    <property type="protein sequence ID" value="CAI2199759.1"/>
    <property type="molecule type" value="Genomic_DNA"/>
</dbReference>
<protein>
    <submittedName>
        <fullName evidence="1">4083_t:CDS:1</fullName>
    </submittedName>
</protein>
<accession>A0A9W4X0H7</accession>
<gene>
    <name evidence="1" type="ORF">FWILDA_LOCUS19233</name>
</gene>
<dbReference type="AlphaFoldDB" id="A0A9W4X0H7"/>
<dbReference type="Proteomes" id="UP001153678">
    <property type="component" value="Unassembled WGS sequence"/>
</dbReference>
<proteinExistence type="predicted"/>
<comment type="caution">
    <text evidence="1">The sequence shown here is derived from an EMBL/GenBank/DDBJ whole genome shotgun (WGS) entry which is preliminary data.</text>
</comment>